<feature type="region of interest" description="Disordered" evidence="1">
    <location>
        <begin position="172"/>
        <end position="201"/>
    </location>
</feature>
<dbReference type="AlphaFoldDB" id="A0A150H068"/>
<keyword evidence="3" id="KW-1185">Reference proteome</keyword>
<feature type="compositionally biased region" description="Polar residues" evidence="1">
    <location>
        <begin position="320"/>
        <end position="330"/>
    </location>
</feature>
<dbReference type="InterPro" id="IPR016024">
    <property type="entry name" value="ARM-type_fold"/>
</dbReference>
<sequence length="371" mass="37170">MPSSEKTVEKSVEDRLGKARLLNRISAEVLTMCKSVDKLLHAQHTSNLAHAVVCVQEIARENFAVVIALKWVVLLVDMLESDTPDVRLAACNALTAVSVVQEGRDAVRSCGGLRPLVMLLAEGSRSPIAAAAGAVLMNCSACDVCKVAIADCRGVPMLLGLVRDAVSRCNPGGGGASSSGVPPPGAGNGSPGGSGGGGAHDLRTPGDCKAAAYAAGALMNMGGVTSVQEMMVQAGAVPLFETVTRIAQPGDVVSTRVNFVLSWLAVGTGSGLDLADAADAESEAGPAQDARRASGPGHGSVRTSGNGLTPPHGAAHARHLQSQLTSNTHVKVSGSGAAAAAALSRQVLGSPAPKSVTSSPAGKTAMVAGNA</sequence>
<evidence type="ECO:0000313" key="3">
    <source>
        <dbReference type="Proteomes" id="UP000075714"/>
    </source>
</evidence>
<dbReference type="InterPro" id="IPR011989">
    <property type="entry name" value="ARM-like"/>
</dbReference>
<dbReference type="OrthoDB" id="7537227at2759"/>
<dbReference type="Gene3D" id="1.25.10.10">
    <property type="entry name" value="Leucine-rich Repeat Variant"/>
    <property type="match status" value="1"/>
</dbReference>
<dbReference type="Proteomes" id="UP000075714">
    <property type="component" value="Unassembled WGS sequence"/>
</dbReference>
<feature type="compositionally biased region" description="Gly residues" evidence="1">
    <location>
        <begin position="186"/>
        <end position="199"/>
    </location>
</feature>
<dbReference type="PANTHER" id="PTHR15599">
    <property type="entry name" value="RTDR1"/>
    <property type="match status" value="1"/>
</dbReference>
<protein>
    <recommendedName>
        <fullName evidence="4">Armadillo repeat-containing protein 8</fullName>
    </recommendedName>
</protein>
<gene>
    <name evidence="2" type="ORF">GPECTOR_2g1030</name>
</gene>
<accession>A0A150H068</accession>
<dbReference type="PANTHER" id="PTHR15599:SF1">
    <property type="entry name" value="RADIAL SPOKE HEAD 14 HOMOLOG"/>
    <property type="match status" value="1"/>
</dbReference>
<dbReference type="InterPro" id="IPR042856">
    <property type="entry name" value="RSP14"/>
</dbReference>
<evidence type="ECO:0000313" key="2">
    <source>
        <dbReference type="EMBL" id="KXZ55481.1"/>
    </source>
</evidence>
<feature type="region of interest" description="Disordered" evidence="1">
    <location>
        <begin position="277"/>
        <end position="331"/>
    </location>
</feature>
<comment type="caution">
    <text evidence="2">The sequence shown here is derived from an EMBL/GenBank/DDBJ whole genome shotgun (WGS) entry which is preliminary data.</text>
</comment>
<name>A0A150H068_GONPE</name>
<evidence type="ECO:0000256" key="1">
    <source>
        <dbReference type="SAM" id="MobiDB-lite"/>
    </source>
</evidence>
<feature type="region of interest" description="Disordered" evidence="1">
    <location>
        <begin position="348"/>
        <end position="371"/>
    </location>
</feature>
<reference evidence="3" key="1">
    <citation type="journal article" date="2016" name="Nat. Commun.">
        <title>The Gonium pectorale genome demonstrates co-option of cell cycle regulation during the evolution of multicellularity.</title>
        <authorList>
            <person name="Hanschen E.R."/>
            <person name="Marriage T.N."/>
            <person name="Ferris P.J."/>
            <person name="Hamaji T."/>
            <person name="Toyoda A."/>
            <person name="Fujiyama A."/>
            <person name="Neme R."/>
            <person name="Noguchi H."/>
            <person name="Minakuchi Y."/>
            <person name="Suzuki M."/>
            <person name="Kawai-Toyooka H."/>
            <person name="Smith D.R."/>
            <person name="Sparks H."/>
            <person name="Anderson J."/>
            <person name="Bakaric R."/>
            <person name="Luria V."/>
            <person name="Karger A."/>
            <person name="Kirschner M.W."/>
            <person name="Durand P.M."/>
            <person name="Michod R.E."/>
            <person name="Nozaki H."/>
            <person name="Olson B.J."/>
        </authorList>
    </citation>
    <scope>NUCLEOTIDE SEQUENCE [LARGE SCALE GENOMIC DNA]</scope>
    <source>
        <strain evidence="3">NIES-2863</strain>
    </source>
</reference>
<evidence type="ECO:0008006" key="4">
    <source>
        <dbReference type="Google" id="ProtNLM"/>
    </source>
</evidence>
<dbReference type="SUPFAM" id="SSF48371">
    <property type="entry name" value="ARM repeat"/>
    <property type="match status" value="1"/>
</dbReference>
<organism evidence="2 3">
    <name type="scientific">Gonium pectorale</name>
    <name type="common">Green alga</name>
    <dbReference type="NCBI Taxonomy" id="33097"/>
    <lineage>
        <taxon>Eukaryota</taxon>
        <taxon>Viridiplantae</taxon>
        <taxon>Chlorophyta</taxon>
        <taxon>core chlorophytes</taxon>
        <taxon>Chlorophyceae</taxon>
        <taxon>CS clade</taxon>
        <taxon>Chlamydomonadales</taxon>
        <taxon>Volvocaceae</taxon>
        <taxon>Gonium</taxon>
    </lineage>
</organism>
<proteinExistence type="predicted"/>
<dbReference type="EMBL" id="LSYV01000003">
    <property type="protein sequence ID" value="KXZ55481.1"/>
    <property type="molecule type" value="Genomic_DNA"/>
</dbReference>